<dbReference type="RefSeq" id="WP_227229627.1">
    <property type="nucleotide sequence ID" value="NZ_JAJCVJ010000002.1"/>
</dbReference>
<dbReference type="AlphaFoldDB" id="A0ABD5RBI4"/>
<proteinExistence type="predicted"/>
<comment type="caution">
    <text evidence="3">The sequence shown here is derived from an EMBL/GenBank/DDBJ whole genome shotgun (WGS) entry which is preliminary data.</text>
</comment>
<protein>
    <submittedName>
        <fullName evidence="3">Uncharacterized protein</fullName>
    </submittedName>
</protein>
<feature type="region of interest" description="Disordered" evidence="1">
    <location>
        <begin position="1"/>
        <end position="23"/>
    </location>
</feature>
<keyword evidence="2" id="KW-1133">Transmembrane helix</keyword>
<keyword evidence="2" id="KW-0472">Membrane</keyword>
<name>A0ABD5RBI4_9EURY</name>
<keyword evidence="4" id="KW-1185">Reference proteome</keyword>
<feature type="compositionally biased region" description="Basic and acidic residues" evidence="1">
    <location>
        <begin position="14"/>
        <end position="23"/>
    </location>
</feature>
<dbReference type="Proteomes" id="UP001596201">
    <property type="component" value="Unassembled WGS sequence"/>
</dbReference>
<evidence type="ECO:0000313" key="3">
    <source>
        <dbReference type="EMBL" id="MFC5367370.1"/>
    </source>
</evidence>
<dbReference type="EMBL" id="JBHSKX010000002">
    <property type="protein sequence ID" value="MFC5367370.1"/>
    <property type="molecule type" value="Genomic_DNA"/>
</dbReference>
<evidence type="ECO:0000256" key="2">
    <source>
        <dbReference type="SAM" id="Phobius"/>
    </source>
</evidence>
<evidence type="ECO:0000313" key="4">
    <source>
        <dbReference type="Proteomes" id="UP001596201"/>
    </source>
</evidence>
<reference evidence="3 4" key="1">
    <citation type="journal article" date="2019" name="Int. J. Syst. Evol. Microbiol.">
        <title>The Global Catalogue of Microorganisms (GCM) 10K type strain sequencing project: providing services to taxonomists for standard genome sequencing and annotation.</title>
        <authorList>
            <consortium name="The Broad Institute Genomics Platform"/>
            <consortium name="The Broad Institute Genome Sequencing Center for Infectious Disease"/>
            <person name="Wu L."/>
            <person name="Ma J."/>
        </authorList>
    </citation>
    <scope>NUCLEOTIDE SEQUENCE [LARGE SCALE GENOMIC DNA]</scope>
    <source>
        <strain evidence="3 4">CGMCC 1.12237</strain>
    </source>
</reference>
<feature type="transmembrane region" description="Helical" evidence="2">
    <location>
        <begin position="28"/>
        <end position="49"/>
    </location>
</feature>
<evidence type="ECO:0000256" key="1">
    <source>
        <dbReference type="SAM" id="MobiDB-lite"/>
    </source>
</evidence>
<feature type="transmembrane region" description="Helical" evidence="2">
    <location>
        <begin position="61"/>
        <end position="84"/>
    </location>
</feature>
<keyword evidence="2" id="KW-0812">Transmembrane</keyword>
<accession>A0ABD5RBI4</accession>
<gene>
    <name evidence="3" type="ORF">ACFPJ5_10510</name>
</gene>
<organism evidence="3 4">
    <name type="scientific">Salinirubrum litoreum</name>
    <dbReference type="NCBI Taxonomy" id="1126234"/>
    <lineage>
        <taxon>Archaea</taxon>
        <taxon>Methanobacteriati</taxon>
        <taxon>Methanobacteriota</taxon>
        <taxon>Stenosarchaea group</taxon>
        <taxon>Halobacteria</taxon>
        <taxon>Halobacteriales</taxon>
        <taxon>Haloferacaceae</taxon>
        <taxon>Salinirubrum</taxon>
    </lineage>
</organism>
<sequence>MTDSSVNHSETDDERSPPPREPADSRRLLVGGFGLLASVLGFLLVRAIIDLRDLPADWTLFALPVFGVCGAVAFVLFVSAFLGLE</sequence>